<feature type="domain" description="HTH marR-type" evidence="4">
    <location>
        <begin position="1"/>
        <end position="131"/>
    </location>
</feature>
<protein>
    <recommendedName>
        <fullName evidence="4">HTH marR-type domain-containing protein</fullName>
    </recommendedName>
</protein>
<dbReference type="PANTHER" id="PTHR42756:SF1">
    <property type="entry name" value="TRANSCRIPTIONAL REPRESSOR OF EMRAB OPERON"/>
    <property type="match status" value="1"/>
</dbReference>
<dbReference type="SMART" id="SM00347">
    <property type="entry name" value="HTH_MARR"/>
    <property type="match status" value="1"/>
</dbReference>
<evidence type="ECO:0000313" key="5">
    <source>
        <dbReference type="EMBL" id="KYF73617.1"/>
    </source>
</evidence>
<gene>
    <name evidence="5" type="ORF">BE15_33300</name>
</gene>
<evidence type="ECO:0000256" key="1">
    <source>
        <dbReference type="ARBA" id="ARBA00023015"/>
    </source>
</evidence>
<dbReference type="InterPro" id="IPR036388">
    <property type="entry name" value="WH-like_DNA-bd_sf"/>
</dbReference>
<dbReference type="PANTHER" id="PTHR42756">
    <property type="entry name" value="TRANSCRIPTIONAL REGULATOR, MARR"/>
    <property type="match status" value="1"/>
</dbReference>
<dbReference type="GO" id="GO:0003677">
    <property type="term" value="F:DNA binding"/>
    <property type="evidence" value="ECO:0007669"/>
    <property type="project" value="UniProtKB-KW"/>
</dbReference>
<reference evidence="5 6" key="1">
    <citation type="submission" date="2014-02" db="EMBL/GenBank/DDBJ databases">
        <title>The small core and large imbalanced accessory genome model reveals a collaborative survival strategy of Sorangium cellulosum strains in nature.</title>
        <authorList>
            <person name="Han K."/>
            <person name="Peng R."/>
            <person name="Blom J."/>
            <person name="Li Y.-Z."/>
        </authorList>
    </citation>
    <scope>NUCLEOTIDE SEQUENCE [LARGE SCALE GENOMIC DNA]</scope>
    <source>
        <strain evidence="5 6">So0008-312</strain>
    </source>
</reference>
<organism evidence="5 6">
    <name type="scientific">Sorangium cellulosum</name>
    <name type="common">Polyangium cellulosum</name>
    <dbReference type="NCBI Taxonomy" id="56"/>
    <lineage>
        <taxon>Bacteria</taxon>
        <taxon>Pseudomonadati</taxon>
        <taxon>Myxococcota</taxon>
        <taxon>Polyangia</taxon>
        <taxon>Polyangiales</taxon>
        <taxon>Polyangiaceae</taxon>
        <taxon>Sorangium</taxon>
    </lineage>
</organism>
<evidence type="ECO:0000256" key="2">
    <source>
        <dbReference type="ARBA" id="ARBA00023125"/>
    </source>
</evidence>
<keyword evidence="1" id="KW-0805">Transcription regulation</keyword>
<dbReference type="PROSITE" id="PS50995">
    <property type="entry name" value="HTH_MARR_2"/>
    <property type="match status" value="1"/>
</dbReference>
<dbReference type="Proteomes" id="UP000075260">
    <property type="component" value="Unassembled WGS sequence"/>
</dbReference>
<accession>A0A150R051</accession>
<dbReference type="SUPFAM" id="SSF46785">
    <property type="entry name" value="Winged helix' DNA-binding domain"/>
    <property type="match status" value="1"/>
</dbReference>
<dbReference type="AlphaFoldDB" id="A0A150R051"/>
<evidence type="ECO:0000259" key="4">
    <source>
        <dbReference type="PROSITE" id="PS50995"/>
    </source>
</evidence>
<keyword evidence="3" id="KW-0804">Transcription</keyword>
<keyword evidence="2" id="KW-0238">DNA-binding</keyword>
<comment type="caution">
    <text evidence="5">The sequence shown here is derived from an EMBL/GenBank/DDBJ whole genome shotgun (WGS) entry which is preliminary data.</text>
</comment>
<dbReference type="EMBL" id="JEMA01000179">
    <property type="protein sequence ID" value="KYF73617.1"/>
    <property type="molecule type" value="Genomic_DNA"/>
</dbReference>
<dbReference type="Gene3D" id="1.10.10.10">
    <property type="entry name" value="Winged helix-like DNA-binding domain superfamily/Winged helix DNA-binding domain"/>
    <property type="match status" value="1"/>
</dbReference>
<sequence>MRAFVRGFGLLDEERTPCGVEVAPREAHALAILAEAEQAGAQLTQSDLRRALGVDKSNVTRLIQRLRDDGRVAQDVSEADGRVRRLRLTAAGRRLAGRLEARSLLRFQSILDAIPCAERDAVVRALHVLNGALRRATEEPSHASDARDAI</sequence>
<proteinExistence type="predicted"/>
<dbReference type="InterPro" id="IPR036390">
    <property type="entry name" value="WH_DNA-bd_sf"/>
</dbReference>
<dbReference type="InterPro" id="IPR000835">
    <property type="entry name" value="HTH_MarR-typ"/>
</dbReference>
<evidence type="ECO:0000313" key="6">
    <source>
        <dbReference type="Proteomes" id="UP000075260"/>
    </source>
</evidence>
<dbReference type="GO" id="GO:0003700">
    <property type="term" value="F:DNA-binding transcription factor activity"/>
    <property type="evidence" value="ECO:0007669"/>
    <property type="project" value="InterPro"/>
</dbReference>
<evidence type="ECO:0000256" key="3">
    <source>
        <dbReference type="ARBA" id="ARBA00023163"/>
    </source>
</evidence>
<dbReference type="PRINTS" id="PR00598">
    <property type="entry name" value="HTHMARR"/>
</dbReference>
<name>A0A150R051_SORCE</name>
<dbReference type="Pfam" id="PF12802">
    <property type="entry name" value="MarR_2"/>
    <property type="match status" value="1"/>
</dbReference>